<accession>A0AAN6VER3</accession>
<feature type="compositionally biased region" description="Basic residues" evidence="1">
    <location>
        <begin position="84"/>
        <end position="100"/>
    </location>
</feature>
<feature type="compositionally biased region" description="Low complexity" evidence="1">
    <location>
        <begin position="396"/>
        <end position="406"/>
    </location>
</feature>
<feature type="compositionally biased region" description="Basic and acidic residues" evidence="1">
    <location>
        <begin position="767"/>
        <end position="776"/>
    </location>
</feature>
<feature type="compositionally biased region" description="Polar residues" evidence="1">
    <location>
        <begin position="512"/>
        <end position="524"/>
    </location>
</feature>
<feature type="compositionally biased region" description="Low complexity" evidence="1">
    <location>
        <begin position="220"/>
        <end position="231"/>
    </location>
</feature>
<name>A0AAN6VER3_9PEZI</name>
<protein>
    <submittedName>
        <fullName evidence="2">Uncharacterized protein</fullName>
    </submittedName>
</protein>
<feature type="region of interest" description="Disordered" evidence="1">
    <location>
        <begin position="254"/>
        <end position="314"/>
    </location>
</feature>
<gene>
    <name evidence="2" type="ORF">C8A00DRAFT_18303</name>
</gene>
<feature type="region of interest" description="Disordered" evidence="1">
    <location>
        <begin position="1209"/>
        <end position="1302"/>
    </location>
</feature>
<dbReference type="SMART" id="SM00384">
    <property type="entry name" value="AT_hook"/>
    <property type="match status" value="2"/>
</dbReference>
<feature type="region of interest" description="Disordered" evidence="1">
    <location>
        <begin position="1030"/>
        <end position="1133"/>
    </location>
</feature>
<feature type="compositionally biased region" description="Polar residues" evidence="1">
    <location>
        <begin position="385"/>
        <end position="395"/>
    </location>
</feature>
<evidence type="ECO:0000313" key="2">
    <source>
        <dbReference type="EMBL" id="KAK4150118.1"/>
    </source>
</evidence>
<feature type="region of interest" description="Disordered" evidence="1">
    <location>
        <begin position="1005"/>
        <end position="1024"/>
    </location>
</feature>
<feature type="compositionally biased region" description="Polar residues" evidence="1">
    <location>
        <begin position="438"/>
        <end position="457"/>
    </location>
</feature>
<dbReference type="InterPro" id="IPR017956">
    <property type="entry name" value="AT_hook_DNA-bd_motif"/>
</dbReference>
<sequence>MDEERTITLDLGSSPDPLIDPILSPPMMPPSHVKKKTQAAERLFTVLAPSPRKQTFELDVGNERSPQRLLVTVEADDDDVTRSTSRRRLFQSPTPKRRLTPRRDATVTTTVPLRGLSDDEGAAMTNATPRKRGRPRKSATPATAARKRPGTPARGRKAGARASVSPQKDILTSDIGIETTPRPTSQPRKAAKRKASSPVKEDGAPGSQPRKRGRPRKQTIAADDIAPASDAVYPARNQQEVAVEDDIWLATLSDQPNPVVRTQQHSHEPEQEELHLPRAEPEYQHQYDWPDMGGGADSHSEAGSLASEERDDQDFEDTVMAEEFTMISIGSLPSMQPNSSVMAPAHEELGEATSLIINGALESLRQSQNRPAEEQVNVEPAPTTVEVQPSATTAHENLFQQNQEQQLPPPASPQSWRQSPRRSPRRAKAQQPLARQLAQKTLQQGDVQSPAPRQSVTDAEPQDASAYEDSFSEIPEAILVAATPRRYRQPQPEAEEPADEGIQPSIERPSRVNHSNPQSETNRLLTPDETPSPVQSDTEDHNPLSKPSRPTADVDLPSSPPIENPIHLNSATSQHIRRNSNETPADQLSSFTSSNMGARDAPSIHLPVPEPHRRPTLSPVVRVGRALQFITSDPPSPPERDSVLGSPFRGSVPKSSQSPAPVLAPVLAPGPPATRTTRSPSQPRLDAFTQSPQRSWLAPLSQMRDLIVRGARSLSPSRVSVSAVDPTDDPFGPDPGELTGTGSGEGSPAGASQRSASPDMDSFGTRRTAESDRTRNQEAPGKQPGFVMTAEAPGRQSDLDQAETYQQEPQQEEEDEDIWAIEAQRPTPYGSRNVAMREPSPEPSRRAKIPSPWRQNSRRPIYSDELEQYSDRNAIPVGRNAPANEEEEPSMVARTREKQVPVRFVRNAHTNEEEDLSMLSQTRQRKAPAPSKLPATKKSDLFAFFSSPALVPDMEQAPSIGLSKALGSRRLEQANQALPKPRTMPAQKPPQSSGNGLFAQYLEQQTQTQLPSVPQKQLEIGNRQRSVDLFSPVRKSIEPSRTAGPVLRSSSPQSPEETRPTHISQKMDFIPRPRQSGSTGRATAPIPRAVTPESPAEETTLGHISQKMNFTPRQRQSDNTLFQPKPVAPARSLFGNNQVSDFFSQSRQQSQRPRTRPREQEYAEAEALSFAPPARQAVADRAVSPGKSCIRSPLKAKTPGRVVEFASSTLSPLAQAQARAERRASMSPEKEEQGNNNNNHNTRGAQPRRGNAVAVAAAIEAAKENHVSSPPSSPLSLSPSPSPSPSREQQQQQQQQPPPPRREQAIIITTQPKLQPPQQPLSPTRWTRTHWLRLDELLQARKRGTLQLQLERSRRRRRPISMTTTTTTTDCRHLLGKLVTAQGETLALEGWHLDVVEAFGEEISGSGGDRGWDGVQIAKRVFALLVGEERRRLGLVPFRRGGGVSSFFSEGGFD</sequence>
<feature type="compositionally biased region" description="Polar residues" evidence="1">
    <location>
        <begin position="674"/>
        <end position="694"/>
    </location>
</feature>
<feature type="compositionally biased region" description="Basic and acidic residues" evidence="1">
    <location>
        <begin position="265"/>
        <end position="285"/>
    </location>
</feature>
<feature type="compositionally biased region" description="Acidic residues" evidence="1">
    <location>
        <begin position="810"/>
        <end position="819"/>
    </location>
</feature>
<feature type="compositionally biased region" description="Polar residues" evidence="1">
    <location>
        <begin position="1005"/>
        <end position="1015"/>
    </location>
</feature>
<evidence type="ECO:0000313" key="3">
    <source>
        <dbReference type="Proteomes" id="UP001302745"/>
    </source>
</evidence>
<feature type="compositionally biased region" description="Basic residues" evidence="1">
    <location>
        <begin position="145"/>
        <end position="159"/>
    </location>
</feature>
<feature type="compositionally biased region" description="Polar residues" evidence="1">
    <location>
        <begin position="1102"/>
        <end position="1122"/>
    </location>
</feature>
<organism evidence="2 3">
    <name type="scientific">Chaetomidium leptoderma</name>
    <dbReference type="NCBI Taxonomy" id="669021"/>
    <lineage>
        <taxon>Eukaryota</taxon>
        <taxon>Fungi</taxon>
        <taxon>Dikarya</taxon>
        <taxon>Ascomycota</taxon>
        <taxon>Pezizomycotina</taxon>
        <taxon>Sordariomycetes</taxon>
        <taxon>Sordariomycetidae</taxon>
        <taxon>Sordariales</taxon>
        <taxon>Chaetomiaceae</taxon>
        <taxon>Chaetomidium</taxon>
    </lineage>
</organism>
<reference evidence="2" key="1">
    <citation type="journal article" date="2023" name="Mol. Phylogenet. Evol.">
        <title>Genome-scale phylogeny and comparative genomics of the fungal order Sordariales.</title>
        <authorList>
            <person name="Hensen N."/>
            <person name="Bonometti L."/>
            <person name="Westerberg I."/>
            <person name="Brannstrom I.O."/>
            <person name="Guillou S."/>
            <person name="Cros-Aarteil S."/>
            <person name="Calhoun S."/>
            <person name="Haridas S."/>
            <person name="Kuo A."/>
            <person name="Mondo S."/>
            <person name="Pangilinan J."/>
            <person name="Riley R."/>
            <person name="LaButti K."/>
            <person name="Andreopoulos B."/>
            <person name="Lipzen A."/>
            <person name="Chen C."/>
            <person name="Yan M."/>
            <person name="Daum C."/>
            <person name="Ng V."/>
            <person name="Clum A."/>
            <person name="Steindorff A."/>
            <person name="Ohm R.A."/>
            <person name="Martin F."/>
            <person name="Silar P."/>
            <person name="Natvig D.O."/>
            <person name="Lalanne C."/>
            <person name="Gautier V."/>
            <person name="Ament-Velasquez S.L."/>
            <person name="Kruys A."/>
            <person name="Hutchinson M.I."/>
            <person name="Powell A.J."/>
            <person name="Barry K."/>
            <person name="Miller A.N."/>
            <person name="Grigoriev I.V."/>
            <person name="Debuchy R."/>
            <person name="Gladieux P."/>
            <person name="Hiltunen Thoren M."/>
            <person name="Johannesson H."/>
        </authorList>
    </citation>
    <scope>NUCLEOTIDE SEQUENCE</scope>
    <source>
        <strain evidence="2">CBS 538.74</strain>
    </source>
</reference>
<dbReference type="Proteomes" id="UP001302745">
    <property type="component" value="Unassembled WGS sequence"/>
</dbReference>
<feature type="region of interest" description="Disordered" evidence="1">
    <location>
        <begin position="712"/>
        <end position="934"/>
    </location>
</feature>
<dbReference type="GO" id="GO:0003677">
    <property type="term" value="F:DNA binding"/>
    <property type="evidence" value="ECO:0007669"/>
    <property type="project" value="InterPro"/>
</dbReference>
<feature type="compositionally biased region" description="Polar residues" evidence="1">
    <location>
        <begin position="581"/>
        <end position="596"/>
    </location>
</feature>
<feature type="region of interest" description="Disordered" evidence="1">
    <location>
        <begin position="1"/>
        <end position="21"/>
    </location>
</feature>
<feature type="region of interest" description="Disordered" evidence="1">
    <location>
        <begin position="971"/>
        <end position="997"/>
    </location>
</feature>
<feature type="region of interest" description="Disordered" evidence="1">
    <location>
        <begin position="69"/>
        <end position="233"/>
    </location>
</feature>
<comment type="caution">
    <text evidence="2">The sequence shown here is derived from an EMBL/GenBank/DDBJ whole genome shotgun (WGS) entry which is preliminary data.</text>
</comment>
<feature type="region of interest" description="Disordered" evidence="1">
    <location>
        <begin position="364"/>
        <end position="699"/>
    </location>
</feature>
<feature type="compositionally biased region" description="Basic residues" evidence="1">
    <location>
        <begin position="419"/>
        <end position="428"/>
    </location>
</feature>
<proteinExistence type="predicted"/>
<keyword evidence="3" id="KW-1185">Reference proteome</keyword>
<feature type="compositionally biased region" description="Basic and acidic residues" evidence="1">
    <location>
        <begin position="1219"/>
        <end position="1233"/>
    </location>
</feature>
<dbReference type="EMBL" id="MU857095">
    <property type="protein sequence ID" value="KAK4150118.1"/>
    <property type="molecule type" value="Genomic_DNA"/>
</dbReference>
<feature type="compositionally biased region" description="Polar residues" evidence="1">
    <location>
        <begin position="254"/>
        <end position="263"/>
    </location>
</feature>
<evidence type="ECO:0000256" key="1">
    <source>
        <dbReference type="SAM" id="MobiDB-lite"/>
    </source>
</evidence>
<feature type="compositionally biased region" description="Low complexity" evidence="1">
    <location>
        <begin position="1268"/>
        <end position="1295"/>
    </location>
</feature>
<reference evidence="2" key="2">
    <citation type="submission" date="2023-05" db="EMBL/GenBank/DDBJ databases">
        <authorList>
            <consortium name="Lawrence Berkeley National Laboratory"/>
            <person name="Steindorff A."/>
            <person name="Hensen N."/>
            <person name="Bonometti L."/>
            <person name="Westerberg I."/>
            <person name="Brannstrom I.O."/>
            <person name="Guillou S."/>
            <person name="Cros-Aarteil S."/>
            <person name="Calhoun S."/>
            <person name="Haridas S."/>
            <person name="Kuo A."/>
            <person name="Mondo S."/>
            <person name="Pangilinan J."/>
            <person name="Riley R."/>
            <person name="Labutti K."/>
            <person name="Andreopoulos B."/>
            <person name="Lipzen A."/>
            <person name="Chen C."/>
            <person name="Yanf M."/>
            <person name="Daum C."/>
            <person name="Ng V."/>
            <person name="Clum A."/>
            <person name="Ohm R."/>
            <person name="Martin F."/>
            <person name="Silar P."/>
            <person name="Natvig D."/>
            <person name="Lalanne C."/>
            <person name="Gautier V."/>
            <person name="Ament-Velasquez S.L."/>
            <person name="Kruys A."/>
            <person name="Hutchinson M.I."/>
            <person name="Powell A.J."/>
            <person name="Barry K."/>
            <person name="Miller A.N."/>
            <person name="Grigoriev I.V."/>
            <person name="Debuchy R."/>
            <person name="Gladieux P."/>
            <person name="Thoren M.H."/>
            <person name="Johannesson H."/>
        </authorList>
    </citation>
    <scope>NUCLEOTIDE SEQUENCE</scope>
    <source>
        <strain evidence="2">CBS 538.74</strain>
    </source>
</reference>